<keyword evidence="2" id="KW-1185">Reference proteome</keyword>
<dbReference type="Gene3D" id="3.40.47.10">
    <property type="match status" value="1"/>
</dbReference>
<gene>
    <name evidence="1" type="ORF">RND61_09910</name>
</gene>
<dbReference type="Proteomes" id="UP001250181">
    <property type="component" value="Unassembled WGS sequence"/>
</dbReference>
<evidence type="ECO:0000313" key="2">
    <source>
        <dbReference type="Proteomes" id="UP001250181"/>
    </source>
</evidence>
<comment type="caution">
    <text evidence="1">The sequence shown here is derived from an EMBL/GenBank/DDBJ whole genome shotgun (WGS) entry which is preliminary data.</text>
</comment>
<sequence length="79" mass="7909">MKNACGSVLNAMEKAAALIATGRCRTALTACEEVGSPATRWHGPDHEALIRAVPGRTVPGAGAALVLTAGPADQDAPAC</sequence>
<accession>A0ABU3QHY9</accession>
<dbReference type="RefSeq" id="WP_315877467.1">
    <property type="nucleotide sequence ID" value="NZ_JAWCTQ010000009.1"/>
</dbReference>
<protein>
    <submittedName>
        <fullName evidence="1">Uncharacterized protein</fullName>
    </submittedName>
</protein>
<dbReference type="InterPro" id="IPR016039">
    <property type="entry name" value="Thiolase-like"/>
</dbReference>
<dbReference type="SUPFAM" id="SSF53901">
    <property type="entry name" value="Thiolase-like"/>
    <property type="match status" value="1"/>
</dbReference>
<organism evidence="1 2">
    <name type="scientific">Streptomyces tamarix</name>
    <dbReference type="NCBI Taxonomy" id="3078565"/>
    <lineage>
        <taxon>Bacteria</taxon>
        <taxon>Bacillati</taxon>
        <taxon>Actinomycetota</taxon>
        <taxon>Actinomycetes</taxon>
        <taxon>Kitasatosporales</taxon>
        <taxon>Streptomycetaceae</taxon>
        <taxon>Streptomyces</taxon>
    </lineage>
</organism>
<dbReference type="EMBL" id="JAWCTQ010000009">
    <property type="protein sequence ID" value="MDT9682382.1"/>
    <property type="molecule type" value="Genomic_DNA"/>
</dbReference>
<reference evidence="1 2" key="1">
    <citation type="submission" date="2023-09" db="EMBL/GenBank/DDBJ databases">
        <title>Streptomyces sp. nov.: A antagonism against Alternaria gaisen Producing Streptochlin, Isolated from Tamarix root soil.</title>
        <authorList>
            <person name="Chen Y."/>
        </authorList>
    </citation>
    <scope>NUCLEOTIDE SEQUENCE [LARGE SCALE GENOMIC DNA]</scope>
    <source>
        <strain evidence="1 2">TRM76323</strain>
    </source>
</reference>
<evidence type="ECO:0000313" key="1">
    <source>
        <dbReference type="EMBL" id="MDT9682382.1"/>
    </source>
</evidence>
<proteinExistence type="predicted"/>
<name>A0ABU3QHY9_9ACTN</name>